<dbReference type="OrthoDB" id="413314at2759"/>
<gene>
    <name evidence="1" type="ORF">IFR04_004071</name>
</gene>
<dbReference type="EMBL" id="JAFJYH010000043">
    <property type="protein sequence ID" value="KAG4422849.1"/>
    <property type="molecule type" value="Genomic_DNA"/>
</dbReference>
<proteinExistence type="predicted"/>
<name>A0A8H7WDH9_9HELO</name>
<evidence type="ECO:0000313" key="2">
    <source>
        <dbReference type="Proteomes" id="UP000664132"/>
    </source>
</evidence>
<organism evidence="1 2">
    <name type="scientific">Cadophora malorum</name>
    <dbReference type="NCBI Taxonomy" id="108018"/>
    <lineage>
        <taxon>Eukaryota</taxon>
        <taxon>Fungi</taxon>
        <taxon>Dikarya</taxon>
        <taxon>Ascomycota</taxon>
        <taxon>Pezizomycotina</taxon>
        <taxon>Leotiomycetes</taxon>
        <taxon>Helotiales</taxon>
        <taxon>Ploettnerulaceae</taxon>
        <taxon>Cadophora</taxon>
    </lineage>
</organism>
<dbReference type="SUPFAM" id="SSF51735">
    <property type="entry name" value="NAD(P)-binding Rossmann-fold domains"/>
    <property type="match status" value="1"/>
</dbReference>
<dbReference type="AlphaFoldDB" id="A0A8H7WDH9"/>
<comment type="caution">
    <text evidence="1">The sequence shown here is derived from an EMBL/GenBank/DDBJ whole genome shotgun (WGS) entry which is preliminary data.</text>
</comment>
<dbReference type="Gene3D" id="3.90.25.10">
    <property type="entry name" value="UDP-galactose 4-epimerase, domain 1"/>
    <property type="match status" value="1"/>
</dbReference>
<keyword evidence="2" id="KW-1185">Reference proteome</keyword>
<dbReference type="Gene3D" id="3.40.50.720">
    <property type="entry name" value="NAD(P)-binding Rossmann-like Domain"/>
    <property type="match status" value="1"/>
</dbReference>
<protein>
    <submittedName>
        <fullName evidence="1">Uncharacterized protein</fullName>
    </submittedName>
</protein>
<sequence length="311" mass="34849">MPLHSSPNSSLKSLSKKLHWKKSEDMRNLTEVVVKFRTAQSEASPQGLATGIVPSQEHQDLGRSEVAIERKRKEPLKDIKERYKLKQSIIAQTKSASSDAAKQLASLPTVTILKQNWLNITSKWLRKNEVTKVFIAAHTAPLAFAKESHFHVVALNAGVKHVVRISITIANVHPNFPAYYPRTHWAIESMLATKEFKEMAWTSLQPNIFFSFVFQSAVALVNEYRKIGKQQPLSTIMSKDAAVGVIDPNDIRAFAATLLASDLELYNGKRYVLNGLKNINSQILIDLDKKAIGATVEIMKYNDLSFLKQVA</sequence>
<dbReference type="Proteomes" id="UP000664132">
    <property type="component" value="Unassembled WGS sequence"/>
</dbReference>
<reference evidence="1" key="1">
    <citation type="submission" date="2021-02" db="EMBL/GenBank/DDBJ databases">
        <title>Genome sequence Cadophora malorum strain M34.</title>
        <authorList>
            <person name="Stefanovic E."/>
            <person name="Vu D."/>
            <person name="Scully C."/>
            <person name="Dijksterhuis J."/>
            <person name="Roader J."/>
            <person name="Houbraken J."/>
        </authorList>
    </citation>
    <scope>NUCLEOTIDE SEQUENCE</scope>
    <source>
        <strain evidence="1">M34</strain>
    </source>
</reference>
<dbReference type="InterPro" id="IPR036291">
    <property type="entry name" value="NAD(P)-bd_dom_sf"/>
</dbReference>
<evidence type="ECO:0000313" key="1">
    <source>
        <dbReference type="EMBL" id="KAG4422849.1"/>
    </source>
</evidence>
<accession>A0A8H7WDH9</accession>